<evidence type="ECO:0000256" key="1">
    <source>
        <dbReference type="SAM" id="MobiDB-lite"/>
    </source>
</evidence>
<dbReference type="PROSITE" id="PS50011">
    <property type="entry name" value="PROTEIN_KINASE_DOM"/>
    <property type="match status" value="1"/>
</dbReference>
<dbReference type="InterPro" id="IPR011009">
    <property type="entry name" value="Kinase-like_dom_sf"/>
</dbReference>
<reference evidence="3 4" key="1">
    <citation type="submission" date="2015-04" db="EMBL/GenBank/DDBJ databases">
        <authorList>
            <person name="Syromyatnikov M.Y."/>
            <person name="Popov V.N."/>
        </authorList>
    </citation>
    <scope>NUCLEOTIDE SEQUENCE [LARGE SCALE GENOMIC DNA]</scope>
    <source>
        <strain evidence="3">WF-38-12</strain>
    </source>
</reference>
<gene>
    <name evidence="3" type="ORF">PISL3812_05271</name>
</gene>
<accession>A0A0U1LY08</accession>
<feature type="domain" description="Protein kinase" evidence="2">
    <location>
        <begin position="8"/>
        <end position="258"/>
    </location>
</feature>
<feature type="region of interest" description="Disordered" evidence="1">
    <location>
        <begin position="16"/>
        <end position="42"/>
    </location>
</feature>
<dbReference type="EMBL" id="CVMT01000004">
    <property type="protein sequence ID" value="CRG88243.1"/>
    <property type="molecule type" value="Genomic_DNA"/>
</dbReference>
<keyword evidence="4" id="KW-1185">Reference proteome</keyword>
<evidence type="ECO:0000313" key="4">
    <source>
        <dbReference type="Proteomes" id="UP000054383"/>
    </source>
</evidence>
<proteinExistence type="predicted"/>
<organism evidence="3 4">
    <name type="scientific">Talaromyces islandicus</name>
    <name type="common">Penicillium islandicum</name>
    <dbReference type="NCBI Taxonomy" id="28573"/>
    <lineage>
        <taxon>Eukaryota</taxon>
        <taxon>Fungi</taxon>
        <taxon>Dikarya</taxon>
        <taxon>Ascomycota</taxon>
        <taxon>Pezizomycotina</taxon>
        <taxon>Eurotiomycetes</taxon>
        <taxon>Eurotiomycetidae</taxon>
        <taxon>Eurotiales</taxon>
        <taxon>Trichocomaceae</taxon>
        <taxon>Talaromyces</taxon>
        <taxon>Talaromyces sect. Islandici</taxon>
    </lineage>
</organism>
<protein>
    <recommendedName>
        <fullName evidence="2">Protein kinase domain-containing protein</fullName>
    </recommendedName>
</protein>
<dbReference type="SUPFAM" id="SSF56112">
    <property type="entry name" value="Protein kinase-like (PK-like)"/>
    <property type="match status" value="1"/>
</dbReference>
<dbReference type="Gene3D" id="1.10.510.10">
    <property type="entry name" value="Transferase(Phosphotransferase) domain 1"/>
    <property type="match status" value="1"/>
</dbReference>
<dbReference type="STRING" id="28573.A0A0U1LY08"/>
<sequence>MSQLLESSKSLLEMASDWSGRVPRDSDNEASDEGGLPVQDTEDYNIHSHMNSVMIVFPRSFRSTYVGMTIDKDSAQPAFIKAMPYNETENYNVAQRPSHPNLVPLEDITVGGNMVYCSYERPGISLASLQRWIRGDAIAVASICKQILHGLMYIHGVLKIGHGNLNGNDIYLSPDGTIQIGDIGRSLIQRGKPADFSCDVAAVYDIIAGLLNLHRSSNISMPYMLADSLTKLPTDIGVHTLRCMKSTDTLWFFELTAG</sequence>
<dbReference type="AlphaFoldDB" id="A0A0U1LY08"/>
<name>A0A0U1LY08_TALIS</name>
<dbReference type="Proteomes" id="UP000054383">
    <property type="component" value="Unassembled WGS sequence"/>
</dbReference>
<dbReference type="GO" id="GO:0004672">
    <property type="term" value="F:protein kinase activity"/>
    <property type="evidence" value="ECO:0007669"/>
    <property type="project" value="InterPro"/>
</dbReference>
<evidence type="ECO:0000313" key="3">
    <source>
        <dbReference type="EMBL" id="CRG88243.1"/>
    </source>
</evidence>
<evidence type="ECO:0000259" key="2">
    <source>
        <dbReference type="PROSITE" id="PS50011"/>
    </source>
</evidence>
<dbReference type="GO" id="GO:0005524">
    <property type="term" value="F:ATP binding"/>
    <property type="evidence" value="ECO:0007669"/>
    <property type="project" value="InterPro"/>
</dbReference>
<dbReference type="OrthoDB" id="4062651at2759"/>
<dbReference type="InterPro" id="IPR000719">
    <property type="entry name" value="Prot_kinase_dom"/>
</dbReference>